<dbReference type="PANTHER" id="PTHR12395:SF26">
    <property type="entry name" value="DECAPPING NUCLEASE"/>
    <property type="match status" value="1"/>
</dbReference>
<dbReference type="Proteomes" id="UP000095282">
    <property type="component" value="Unplaced"/>
</dbReference>
<proteinExistence type="inferred from homology"/>
<evidence type="ECO:0000259" key="3">
    <source>
        <dbReference type="Pfam" id="PF08652"/>
    </source>
</evidence>
<comment type="similarity">
    <text evidence="1 2">Belongs to the DXO/Dom3Z family.</text>
</comment>
<dbReference type="GO" id="GO:0005829">
    <property type="term" value="C:cytosol"/>
    <property type="evidence" value="ECO:0007669"/>
    <property type="project" value="TreeGrafter"/>
</dbReference>
<keyword evidence="2" id="KW-0540">Nuclease</keyword>
<comment type="subcellular location">
    <subcellularLocation>
        <location evidence="2">Nucleus</location>
    </subcellularLocation>
</comment>
<keyword evidence="4" id="KW-1185">Reference proteome</keyword>
<organism evidence="4 5">
    <name type="scientific">Caenorhabditis tropicalis</name>
    <dbReference type="NCBI Taxonomy" id="1561998"/>
    <lineage>
        <taxon>Eukaryota</taxon>
        <taxon>Metazoa</taxon>
        <taxon>Ecdysozoa</taxon>
        <taxon>Nematoda</taxon>
        <taxon>Chromadorea</taxon>
        <taxon>Rhabditida</taxon>
        <taxon>Rhabditina</taxon>
        <taxon>Rhabditomorpha</taxon>
        <taxon>Rhabditoidea</taxon>
        <taxon>Rhabditidae</taxon>
        <taxon>Peloderinae</taxon>
        <taxon>Caenorhabditis</taxon>
    </lineage>
</organism>
<keyword evidence="2" id="KW-0479">Metal-binding</keyword>
<reference evidence="5" key="1">
    <citation type="submission" date="2016-11" db="UniProtKB">
        <authorList>
            <consortium name="WormBaseParasite"/>
        </authorList>
    </citation>
    <scope>IDENTIFICATION</scope>
</reference>
<evidence type="ECO:0000313" key="4">
    <source>
        <dbReference type="Proteomes" id="UP000095282"/>
    </source>
</evidence>
<keyword evidence="2" id="KW-0539">Nucleus</keyword>
<dbReference type="InterPro" id="IPR039039">
    <property type="entry name" value="RAI1-like_fam"/>
</dbReference>
<dbReference type="PANTHER" id="PTHR12395">
    <property type="entry name" value="DOM-3 RELATED"/>
    <property type="match status" value="1"/>
</dbReference>
<dbReference type="STRING" id="1561998.A0A1I7T2R7"/>
<evidence type="ECO:0000256" key="2">
    <source>
        <dbReference type="RuleBase" id="RU367113"/>
    </source>
</evidence>
<dbReference type="WBParaSite" id="Csp11.Scaffold481.g1863.t2">
    <property type="protein sequence ID" value="Csp11.Scaffold481.g1863.t2"/>
    <property type="gene ID" value="Csp11.Scaffold481.g1863"/>
</dbReference>
<keyword evidence="2" id="KW-0547">Nucleotide-binding</keyword>
<comment type="cofactor">
    <cofactor evidence="2">
        <name>a divalent metal cation</name>
        <dbReference type="ChEBI" id="CHEBI:60240"/>
    </cofactor>
</comment>
<protein>
    <recommendedName>
        <fullName evidence="2">Decapping nuclease</fullName>
        <ecNumber evidence="2">3.6.1.-</ecNumber>
    </recommendedName>
</protein>
<dbReference type="EC" id="3.6.1.-" evidence="2"/>
<keyword evidence="2" id="KW-0694">RNA-binding</keyword>
<dbReference type="GO" id="GO:0046872">
    <property type="term" value="F:metal ion binding"/>
    <property type="evidence" value="ECO:0007669"/>
    <property type="project" value="UniProtKB-KW"/>
</dbReference>
<dbReference type="GO" id="GO:0003723">
    <property type="term" value="F:RNA binding"/>
    <property type="evidence" value="ECO:0007669"/>
    <property type="project" value="UniProtKB-KW"/>
</dbReference>
<dbReference type="GO" id="GO:0005634">
    <property type="term" value="C:nucleus"/>
    <property type="evidence" value="ECO:0007669"/>
    <property type="project" value="UniProtKB-SubCell"/>
</dbReference>
<dbReference type="eggNOG" id="KOG1982">
    <property type="taxonomic scope" value="Eukaryota"/>
</dbReference>
<name>A0A1I7T2R7_9PELO</name>
<dbReference type="GO" id="GO:0000166">
    <property type="term" value="F:nucleotide binding"/>
    <property type="evidence" value="ECO:0007669"/>
    <property type="project" value="UniProtKB-KW"/>
</dbReference>
<dbReference type="GO" id="GO:0000956">
    <property type="term" value="P:nuclear-transcribed mRNA catabolic process"/>
    <property type="evidence" value="ECO:0007669"/>
    <property type="project" value="TreeGrafter"/>
</dbReference>
<evidence type="ECO:0000256" key="1">
    <source>
        <dbReference type="ARBA" id="ARBA00006562"/>
    </source>
</evidence>
<accession>A0A1I7T2R7</accession>
<comment type="function">
    <text evidence="2">Decapping enzyme for NAD-capped RNAs: specifically hydrolyzes the nicotinamide adenine dinucleotide (NAD) cap from a subset of RNAs by removing the entire NAD moiety from the 5'-end of an NAD-capped RNA.</text>
</comment>
<dbReference type="GO" id="GO:0004518">
    <property type="term" value="F:nuclease activity"/>
    <property type="evidence" value="ECO:0007669"/>
    <property type="project" value="UniProtKB-KW"/>
</dbReference>
<sequence length="274" mass="31740">MQVNISRLGTFLKTADKTASPGELPNLLNKDPGLYGVPTKEIDLKKGSDGFQDEGYGDLYDSFFDYIKKTSRKEIPLKKATTNLHISGNRLISKRFVKTESYFYVPHDEYEQPSNKEASKAVLRAVLNREDGQEVRVLYAADMDAIDEEGKFVEIVSSKCPYKLWLKKQSLHYYMQSYLGNVDYIVRGQIDKDNIVQRVDTIYTRMIPEKGVEWNADFCMKTLFEILQNIKDHLKNDEDALMIRIRGRDISYDFENPANCNFVDQRFLDFFDTA</sequence>
<dbReference type="GO" id="GO:0110155">
    <property type="term" value="P:NAD-cap decapping"/>
    <property type="evidence" value="ECO:0007669"/>
    <property type="project" value="TreeGrafter"/>
</dbReference>
<dbReference type="AlphaFoldDB" id="A0A1I7T2R7"/>
<evidence type="ECO:0000313" key="5">
    <source>
        <dbReference type="WBParaSite" id="Csp11.Scaffold481.g1863.t2"/>
    </source>
</evidence>
<dbReference type="InterPro" id="IPR013961">
    <property type="entry name" value="RAI1"/>
</dbReference>
<dbReference type="GO" id="GO:0034353">
    <property type="term" value="F:mRNA 5'-diphosphatase activity"/>
    <property type="evidence" value="ECO:0007669"/>
    <property type="project" value="TreeGrafter"/>
</dbReference>
<feature type="domain" description="RAI1-like" evidence="3">
    <location>
        <begin position="132"/>
        <end position="246"/>
    </location>
</feature>
<dbReference type="Pfam" id="PF08652">
    <property type="entry name" value="RAI1"/>
    <property type="match status" value="1"/>
</dbReference>
<keyword evidence="2" id="KW-0378">Hydrolase</keyword>